<dbReference type="EMBL" id="LXQA011333362">
    <property type="protein sequence ID" value="MCI93598.1"/>
    <property type="molecule type" value="Genomic_DNA"/>
</dbReference>
<sequence length="66" mass="7344">DTEHSFVFKALNFPTGFRVQPAFTIEALEAETELICGGTGDRRLEEVEVGAIGTLDFWECLSLIPR</sequence>
<accession>A0A392VYY9</accession>
<comment type="caution">
    <text evidence="1">The sequence shown here is derived from an EMBL/GenBank/DDBJ whole genome shotgun (WGS) entry which is preliminary data.</text>
</comment>
<organism evidence="1 2">
    <name type="scientific">Trifolium medium</name>
    <dbReference type="NCBI Taxonomy" id="97028"/>
    <lineage>
        <taxon>Eukaryota</taxon>
        <taxon>Viridiplantae</taxon>
        <taxon>Streptophyta</taxon>
        <taxon>Embryophyta</taxon>
        <taxon>Tracheophyta</taxon>
        <taxon>Spermatophyta</taxon>
        <taxon>Magnoliopsida</taxon>
        <taxon>eudicotyledons</taxon>
        <taxon>Gunneridae</taxon>
        <taxon>Pentapetalae</taxon>
        <taxon>rosids</taxon>
        <taxon>fabids</taxon>
        <taxon>Fabales</taxon>
        <taxon>Fabaceae</taxon>
        <taxon>Papilionoideae</taxon>
        <taxon>50 kb inversion clade</taxon>
        <taxon>NPAAA clade</taxon>
        <taxon>Hologalegina</taxon>
        <taxon>IRL clade</taxon>
        <taxon>Trifolieae</taxon>
        <taxon>Trifolium</taxon>
    </lineage>
</organism>
<dbReference type="AlphaFoldDB" id="A0A392VYY9"/>
<reference evidence="1 2" key="1">
    <citation type="journal article" date="2018" name="Front. Plant Sci.">
        <title>Red Clover (Trifolium pratense) and Zigzag Clover (T. medium) - A Picture of Genomic Similarities and Differences.</title>
        <authorList>
            <person name="Dluhosova J."/>
            <person name="Istvanek J."/>
            <person name="Nedelnik J."/>
            <person name="Repkova J."/>
        </authorList>
    </citation>
    <scope>NUCLEOTIDE SEQUENCE [LARGE SCALE GENOMIC DNA]</scope>
    <source>
        <strain evidence="2">cv. 10/8</strain>
        <tissue evidence="1">Leaf</tissue>
    </source>
</reference>
<proteinExistence type="predicted"/>
<evidence type="ECO:0000313" key="1">
    <source>
        <dbReference type="EMBL" id="MCI93598.1"/>
    </source>
</evidence>
<keyword evidence="2" id="KW-1185">Reference proteome</keyword>
<evidence type="ECO:0000313" key="2">
    <source>
        <dbReference type="Proteomes" id="UP000265520"/>
    </source>
</evidence>
<name>A0A392VYY9_9FABA</name>
<protein>
    <submittedName>
        <fullName evidence="1">Uncharacterized protein</fullName>
    </submittedName>
</protein>
<dbReference type="Proteomes" id="UP000265520">
    <property type="component" value="Unassembled WGS sequence"/>
</dbReference>
<feature type="non-terminal residue" evidence="1">
    <location>
        <position position="1"/>
    </location>
</feature>